<evidence type="ECO:0000313" key="4">
    <source>
        <dbReference type="Proteomes" id="UP001327093"/>
    </source>
</evidence>
<evidence type="ECO:0000259" key="1">
    <source>
        <dbReference type="Pfam" id="PF09423"/>
    </source>
</evidence>
<keyword evidence="4" id="KW-1185">Reference proteome</keyword>
<evidence type="ECO:0000313" key="3">
    <source>
        <dbReference type="EMBL" id="MEB3369951.1"/>
    </source>
</evidence>
<dbReference type="CDD" id="cd07389">
    <property type="entry name" value="MPP_PhoD"/>
    <property type="match status" value="1"/>
</dbReference>
<dbReference type="GO" id="GO:0004035">
    <property type="term" value="F:alkaline phosphatase activity"/>
    <property type="evidence" value="ECO:0007669"/>
    <property type="project" value="UniProtKB-EC"/>
</dbReference>
<dbReference type="InterPro" id="IPR029052">
    <property type="entry name" value="Metallo-depent_PP-like"/>
</dbReference>
<proteinExistence type="predicted"/>
<dbReference type="Gene3D" id="3.60.21.70">
    <property type="entry name" value="PhoD-like phosphatase"/>
    <property type="match status" value="1"/>
</dbReference>
<organism evidence="3 4">
    <name type="scientific">Saccharopolyspora mangrovi</name>
    <dbReference type="NCBI Taxonomy" id="3082379"/>
    <lineage>
        <taxon>Bacteria</taxon>
        <taxon>Bacillati</taxon>
        <taxon>Actinomycetota</taxon>
        <taxon>Actinomycetes</taxon>
        <taxon>Pseudonocardiales</taxon>
        <taxon>Pseudonocardiaceae</taxon>
        <taxon>Saccharopolyspora</taxon>
    </lineage>
</organism>
<keyword evidence="3" id="KW-0378">Hydrolase</keyword>
<evidence type="ECO:0000259" key="2">
    <source>
        <dbReference type="Pfam" id="PF25077"/>
    </source>
</evidence>
<feature type="domain" description="PhoD-like phosphatase metallophosphatase" evidence="1">
    <location>
        <begin position="126"/>
        <end position="449"/>
    </location>
</feature>
<dbReference type="InterPro" id="IPR038607">
    <property type="entry name" value="PhoD-like_sf"/>
</dbReference>
<dbReference type="EMBL" id="JAWLNX010000015">
    <property type="protein sequence ID" value="MEB3369951.1"/>
    <property type="molecule type" value="Genomic_DNA"/>
</dbReference>
<protein>
    <submittedName>
        <fullName evidence="3">Alkaline phosphatase D family protein</fullName>
        <ecNumber evidence="3">3.1.3.1</ecNumber>
    </submittedName>
</protein>
<gene>
    <name evidence="3" type="ORF">R4I43_21310</name>
</gene>
<dbReference type="Pfam" id="PF25077">
    <property type="entry name" value="DUF7800"/>
    <property type="match status" value="1"/>
</dbReference>
<dbReference type="InterPro" id="IPR056702">
    <property type="entry name" value="DUF7800"/>
</dbReference>
<sequence>MTELVLGPLLRYVDRNRATVWVETDGPCTVEVLDSAEDTFHVGGHHYALLTVRATGPTPYQVRLDGRVVWPEPGFTPSVIRPVTATDRLTALFGSCHFDRPASGRDRLGPDALTATAARLAGTPEDERPDVLLLLGDQVYADQPTTHVLRELAAHRDLHRPPGGEVANFEEYTRLYRHAWQDPPVRWLLSTLPSMMIFDDHDVRDDWNTSRAWRTAMSGQAWWRERLLGGLMAYWIYQHIGNLSPDELEADPVFREVREVGRHGDALPVLREMAAIADREERGRKGVRWSYFRDLGGVRLVVLDTRCGRILETDDRAMLSKTDFTWLTEVAAADRRHLALASSLPWLLPPAIHHLQSWNEHACSGGHAALAEKVRQAGDLEHWAAFRDSFDRLAGLIGDRAAGPGAPTTISVLSGDVHHSYFAEADYPRPLNSRITQLTCSPLHNQAPRALRGPLHAAWSSAPSRLLHRMALRAGVPPLPLDWRRTDGPFFGNAIAQLDYRGDHAQVTLWEATSDDELQESCIRRLT</sequence>
<dbReference type="EC" id="3.1.3.1" evidence="3"/>
<dbReference type="Pfam" id="PF09423">
    <property type="entry name" value="PhoD"/>
    <property type="match status" value="1"/>
</dbReference>
<comment type="caution">
    <text evidence="3">The sequence shown here is derived from an EMBL/GenBank/DDBJ whole genome shotgun (WGS) entry which is preliminary data.</text>
</comment>
<dbReference type="RefSeq" id="WP_324267433.1">
    <property type="nucleotide sequence ID" value="NZ_JAWLNX010000015.1"/>
</dbReference>
<dbReference type="PANTHER" id="PTHR37031:SF2">
    <property type="entry name" value="PHOD-LIKE PHOSPHATASE METALLOPHOSPHATASE DOMAIN-CONTAINING PROTEIN"/>
    <property type="match status" value="1"/>
</dbReference>
<dbReference type="PANTHER" id="PTHR37031">
    <property type="entry name" value="METALLOPHOSPHATASE BINDING DOMAIN PROTEIN"/>
    <property type="match status" value="1"/>
</dbReference>
<name>A0ABU6AEH7_9PSEU</name>
<dbReference type="SUPFAM" id="SSF56300">
    <property type="entry name" value="Metallo-dependent phosphatases"/>
    <property type="match status" value="1"/>
</dbReference>
<dbReference type="InterPro" id="IPR018946">
    <property type="entry name" value="PhoD-like_MPP"/>
</dbReference>
<accession>A0ABU6AEH7</accession>
<feature type="domain" description="DUF7800" evidence="2">
    <location>
        <begin position="1"/>
        <end position="76"/>
    </location>
</feature>
<reference evidence="3 4" key="1">
    <citation type="submission" date="2023-10" db="EMBL/GenBank/DDBJ databases">
        <title>Saccharopolyspora sp. nov., isolated from mangrove soil.</title>
        <authorList>
            <person name="Lu Y."/>
            <person name="Liu W."/>
        </authorList>
    </citation>
    <scope>NUCLEOTIDE SEQUENCE [LARGE SCALE GENOMIC DNA]</scope>
    <source>
        <strain evidence="3 4">S2-29</strain>
    </source>
</reference>
<dbReference type="Proteomes" id="UP001327093">
    <property type="component" value="Unassembled WGS sequence"/>
</dbReference>